<evidence type="ECO:0000313" key="3">
    <source>
        <dbReference type="Proteomes" id="UP001476247"/>
    </source>
</evidence>
<dbReference type="Proteomes" id="UP001476247">
    <property type="component" value="Unassembled WGS sequence"/>
</dbReference>
<accession>A0ABP9XXW2</accession>
<dbReference type="EMBL" id="BAABUJ010000012">
    <property type="protein sequence ID" value="GAA5799293.1"/>
    <property type="molecule type" value="Genomic_DNA"/>
</dbReference>
<feature type="compositionally biased region" description="Basic and acidic residues" evidence="1">
    <location>
        <begin position="101"/>
        <end position="121"/>
    </location>
</feature>
<keyword evidence="3" id="KW-1185">Reference proteome</keyword>
<reference evidence="2 3" key="1">
    <citation type="submission" date="2024-04" db="EMBL/GenBank/DDBJ databases">
        <title>genome sequences of Mucor flavus KT1a and Helicostylum pulchrum KT1b strains isolation_sourced from the surface of a dry-aged beef.</title>
        <authorList>
            <person name="Toyotome T."/>
            <person name="Hosono M."/>
            <person name="Torimaru M."/>
            <person name="Fukuda K."/>
            <person name="Mikami N."/>
        </authorList>
    </citation>
    <scope>NUCLEOTIDE SEQUENCE [LARGE SCALE GENOMIC DNA]</scope>
    <source>
        <strain evidence="2 3">KT1b</strain>
    </source>
</reference>
<protein>
    <submittedName>
        <fullName evidence="2">Uncharacterized protein</fullName>
    </submittedName>
</protein>
<name>A0ABP9XXW2_9FUNG</name>
<comment type="caution">
    <text evidence="2">The sequence shown here is derived from an EMBL/GenBank/DDBJ whole genome shotgun (WGS) entry which is preliminary data.</text>
</comment>
<feature type="compositionally biased region" description="Basic and acidic residues" evidence="1">
    <location>
        <begin position="185"/>
        <end position="197"/>
    </location>
</feature>
<evidence type="ECO:0000256" key="1">
    <source>
        <dbReference type="SAM" id="MobiDB-lite"/>
    </source>
</evidence>
<sequence length="1045" mass="120293">MTKTETEIKKKTEIYSFQEHNMDNEYIITKHFLNKLEGFSSQEKYPERGKACITYDKDKKKVLDWGEDPGYSPSEGSSHHISNFMDRIHKIYKKCLKTRKARQEKENEEIDKVSDQNKSDQNESGQNENSEDGKNGKNDGNGKNGKNGENGENGENCENCKGGEKDEKDEDSEDEEHDEYEATENDVKNDQTNKADDSDRFKNFAEFACFDEEDKFFLDANQEYAQTNSGSQVFRKGEESILCRVASSENIASIEFDLIAPQYSQLDVSEAILFPRVLQSKKVSLSVDYFKKKVREFIENKMIEKQCEDKVPERIVNFVLNYFSQRKYFYSRGISEYSNYYMFKTTNLTDWQLGDTLTKIIQSIEVNDIFDQIDQIDQTEGVKTITEAIKLVIPNSTKKRTLVLSHRYFSSNEQVPPLVPWLENFLEYRKKSLKYSIVSVTSGYKPTEHISLPNIMAGAATRASQVLRNANVKAVPYELLKDRSQVNRESPSSIFTDKKQNATIFMDISLEETLVTYSSLDDNGNIENICDNSHFKLPPLSKFFYISNGANLKVNKEIISFIDKDLAIDLDYFSKYDRQIKKDETDQPSKHKGNEPDEYFFTQRNQRKDYLTFIIERLLDADSSVEKKLTNTRQQKYIRTFLLIYLSHLNEVILNVKSIVDNSNGKPQVGNPNIGYVISVEKMLLDNLAGTKENFKEIVFASGVVRETDRTKKLKVITRGEELSYVKKNITHDNSDPLSKDKKPISLRCNDTCECRVDLSVRDIIYLAFVPAFKEIATTIFTVIANKDESGNYMNIYCVFGLIYFNRNEKFQKVLANLLKEEVVQCTDGKEIEVRCFVVPELPGQFSQPKIGQRSLLYQEFQVGSLSQVSSETYGFFATYLKGAMEEIDCSYTDNKSGKKVTKMYKNHIFPLLKKGEIIDSFGLNKTFFLDCQNIAEQIAAEQSTAEQSTTKRTITKQTFNIGLYKLKKLDNVKDDERAPKTTNFWDELKNFTLTDYSKRPIMISIRPNVYSPLLDFSVKFVGQDIASKEEYCVKVGESMTIARH</sequence>
<evidence type="ECO:0000313" key="2">
    <source>
        <dbReference type="EMBL" id="GAA5799293.1"/>
    </source>
</evidence>
<feature type="region of interest" description="Disordered" evidence="1">
    <location>
        <begin position="101"/>
        <end position="197"/>
    </location>
</feature>
<feature type="compositionally biased region" description="Acidic residues" evidence="1">
    <location>
        <begin position="167"/>
        <end position="184"/>
    </location>
</feature>
<proteinExistence type="predicted"/>
<organism evidence="2 3">
    <name type="scientific">Helicostylum pulchrum</name>
    <dbReference type="NCBI Taxonomy" id="562976"/>
    <lineage>
        <taxon>Eukaryota</taxon>
        <taxon>Fungi</taxon>
        <taxon>Fungi incertae sedis</taxon>
        <taxon>Mucoromycota</taxon>
        <taxon>Mucoromycotina</taxon>
        <taxon>Mucoromycetes</taxon>
        <taxon>Mucorales</taxon>
        <taxon>Mucorineae</taxon>
        <taxon>Mucoraceae</taxon>
        <taxon>Helicostylum</taxon>
    </lineage>
</organism>
<gene>
    <name evidence="2" type="ORF">HPULCUR_004704</name>
</gene>